<dbReference type="PANTHER" id="PTHR24094:SF15">
    <property type="entry name" value="AMP-DEPENDENT SYNTHETASE_LIGASE DOMAIN-CONTAINING PROTEIN-RELATED"/>
    <property type="match status" value="1"/>
</dbReference>
<evidence type="ECO:0000313" key="4">
    <source>
        <dbReference type="Proteomes" id="UP000032458"/>
    </source>
</evidence>
<comment type="caution">
    <text evidence="3">The sequence shown here is derived from an EMBL/GenBank/DDBJ whole genome shotgun (WGS) entry which is preliminary data.</text>
</comment>
<feature type="chain" id="PRO_5002318078" description="GmrSD restriction endonucleases C-terminal domain-containing protein" evidence="1">
    <location>
        <begin position="27"/>
        <end position="218"/>
    </location>
</feature>
<dbReference type="EMBL" id="JRKI01000032">
    <property type="protein sequence ID" value="KIZ15702.1"/>
    <property type="molecule type" value="Genomic_DNA"/>
</dbReference>
<reference evidence="3 4" key="1">
    <citation type="submission" date="2014-09" db="EMBL/GenBank/DDBJ databases">
        <title>Draft genome sequence of Streptomyces natalensis ATCC 27448, producer of the antifungal pimaricin.</title>
        <authorList>
            <person name="Mendes M.V."/>
            <person name="Beites T."/>
            <person name="Pires S."/>
            <person name="Santos C.L."/>
            <person name="Moradas-Ferreira P."/>
        </authorList>
    </citation>
    <scope>NUCLEOTIDE SEQUENCE [LARGE SCALE GENOMIC DNA]</scope>
    <source>
        <strain evidence="3 4">ATCC 27448</strain>
    </source>
</reference>
<dbReference type="Proteomes" id="UP000032458">
    <property type="component" value="Unassembled WGS sequence"/>
</dbReference>
<evidence type="ECO:0000313" key="3">
    <source>
        <dbReference type="EMBL" id="KIZ15702.1"/>
    </source>
</evidence>
<evidence type="ECO:0000256" key="1">
    <source>
        <dbReference type="SAM" id="SignalP"/>
    </source>
</evidence>
<dbReference type="RefSeq" id="WP_052808980.1">
    <property type="nucleotide sequence ID" value="NZ_JRKI01000032.1"/>
</dbReference>
<dbReference type="PATRIC" id="fig|1240678.4.peg.5446"/>
<accession>A0A0D7CJX1</accession>
<gene>
    <name evidence="3" type="ORF">SNA_25585</name>
</gene>
<dbReference type="Pfam" id="PF07510">
    <property type="entry name" value="GmrSD_C"/>
    <property type="match status" value="1"/>
</dbReference>
<name>A0A0D7CJX1_9ACTN</name>
<proteinExistence type="predicted"/>
<keyword evidence="4" id="KW-1185">Reference proteome</keyword>
<protein>
    <recommendedName>
        <fullName evidence="2">GmrSD restriction endonucleases C-terminal domain-containing protein</fullName>
    </recommendedName>
</protein>
<sequence length="218" mass="24066">MRAKKTMIGLLSAALVAVTPAVGAHAQGQTRVATVRQLVADLPVAGEHREGYQRSKFKHWVDADKDGCNTRQEVLKQEAVEAPVQARGCKLTGGQWWSYYDDTAVNGPSVLDIDHMVPLAESWDSGAYDWTAKRRELYSNDLAFPRSLVAVTAKSNRSKADKDVAEWMPPAEDAKCQYLDDWVSVKTRWALSADDAEHRALQQLAEACPDTTLDVPIA</sequence>
<dbReference type="InterPro" id="IPR011089">
    <property type="entry name" value="GmrSD_C"/>
</dbReference>
<feature type="domain" description="GmrSD restriction endonucleases C-terminal" evidence="2">
    <location>
        <begin position="102"/>
        <end position="203"/>
    </location>
</feature>
<keyword evidence="1" id="KW-0732">Signal</keyword>
<organism evidence="3 4">
    <name type="scientific">Streptomyces natalensis ATCC 27448</name>
    <dbReference type="NCBI Taxonomy" id="1240678"/>
    <lineage>
        <taxon>Bacteria</taxon>
        <taxon>Bacillati</taxon>
        <taxon>Actinomycetota</taxon>
        <taxon>Actinomycetes</taxon>
        <taxon>Kitasatosporales</taxon>
        <taxon>Streptomycetaceae</taxon>
        <taxon>Streptomyces</taxon>
    </lineage>
</organism>
<dbReference type="PANTHER" id="PTHR24094">
    <property type="entry name" value="SECRETED PROTEIN"/>
    <property type="match status" value="1"/>
</dbReference>
<dbReference type="AlphaFoldDB" id="A0A0D7CJX1"/>
<feature type="signal peptide" evidence="1">
    <location>
        <begin position="1"/>
        <end position="26"/>
    </location>
</feature>
<evidence type="ECO:0000259" key="2">
    <source>
        <dbReference type="Pfam" id="PF07510"/>
    </source>
</evidence>